<feature type="domain" description="PHP" evidence="9">
    <location>
        <begin position="5"/>
        <end position="205"/>
    </location>
</feature>
<dbReference type="InterPro" id="IPR010140">
    <property type="entry name" value="Histidinol_P_phosphatase_HisJ"/>
</dbReference>
<dbReference type="AlphaFoldDB" id="A0A5C1QFU7"/>
<dbReference type="PANTHER" id="PTHR21039">
    <property type="entry name" value="HISTIDINOL PHOSPHATASE-RELATED"/>
    <property type="match status" value="1"/>
</dbReference>
<dbReference type="UniPathway" id="UPA00031">
    <property type="reaction ID" value="UER00013"/>
</dbReference>
<comment type="pathway">
    <text evidence="1 8">Amino-acid biosynthesis; L-histidine biosynthesis; L-histidine from 5-phospho-alpha-D-ribose 1-diphosphate: step 8/9.</text>
</comment>
<reference evidence="10 11" key="1">
    <citation type="submission" date="2019-02" db="EMBL/GenBank/DDBJ databases">
        <authorList>
            <person name="Fomenkov A."/>
            <person name="Dubinina G."/>
            <person name="Grabovich M."/>
            <person name="Vincze T."/>
            <person name="Roberts R.J."/>
        </authorList>
    </citation>
    <scope>NUCLEOTIDE SEQUENCE [LARGE SCALE GENOMIC DNA]</scope>
    <source>
        <strain evidence="10 11">P</strain>
    </source>
</reference>
<sequence length="278" mass="32784">MKVNYHTHCNYCDGKGEPREYVLEAINRSFSSLGFSSHAPLKEENDWTLKDYDVDNYLLEIKRLKEEFKNSINIYVGLEIDFYPDENRFDYFNKYNLDYSIGSVHMVKPKGSSVYYSVDESPEIFESVLTNLFSSSIELFTKEYYTTLRNMIIQGGFDILGHFDLIKKFNKGYKYFTEDEPWYREEVFQTLDLLEDTDIIVEMNTGALSRGVQDIPYPSKWILEECYRRNIKVCLNSDVHAPNNIECYFNESLDILRSCGFKELHTPFEVIDIRRKNG</sequence>
<evidence type="ECO:0000256" key="1">
    <source>
        <dbReference type="ARBA" id="ARBA00004970"/>
    </source>
</evidence>
<evidence type="ECO:0000256" key="6">
    <source>
        <dbReference type="ARBA" id="ARBA00023102"/>
    </source>
</evidence>
<dbReference type="RefSeq" id="WP_149568702.1">
    <property type="nucleotide sequence ID" value="NZ_CP035807.1"/>
</dbReference>
<evidence type="ECO:0000256" key="3">
    <source>
        <dbReference type="ARBA" id="ARBA00013085"/>
    </source>
</evidence>
<proteinExistence type="inferred from homology"/>
<evidence type="ECO:0000256" key="5">
    <source>
        <dbReference type="ARBA" id="ARBA00022801"/>
    </source>
</evidence>
<dbReference type="CDD" id="cd12110">
    <property type="entry name" value="PHP_HisPPase_Hisj_like"/>
    <property type="match status" value="1"/>
</dbReference>
<protein>
    <recommendedName>
        <fullName evidence="3 8">Histidinol-phosphatase</fullName>
        <shortName evidence="8">HolPase</shortName>
        <ecNumber evidence="3 8">3.1.3.15</ecNumber>
    </recommendedName>
</protein>
<evidence type="ECO:0000256" key="8">
    <source>
        <dbReference type="RuleBase" id="RU366003"/>
    </source>
</evidence>
<dbReference type="Proteomes" id="UP000323824">
    <property type="component" value="Chromosome"/>
</dbReference>
<evidence type="ECO:0000313" key="10">
    <source>
        <dbReference type="EMBL" id="QEN05464.1"/>
    </source>
</evidence>
<evidence type="ECO:0000256" key="7">
    <source>
        <dbReference type="ARBA" id="ARBA00049158"/>
    </source>
</evidence>
<keyword evidence="6 8" id="KW-0368">Histidine biosynthesis</keyword>
<dbReference type="EC" id="3.1.3.15" evidence="3 8"/>
<dbReference type="GO" id="GO:0004401">
    <property type="term" value="F:histidinol-phosphatase activity"/>
    <property type="evidence" value="ECO:0007669"/>
    <property type="project" value="UniProtKB-UniRule"/>
</dbReference>
<dbReference type="EMBL" id="CP035807">
    <property type="protein sequence ID" value="QEN05464.1"/>
    <property type="molecule type" value="Genomic_DNA"/>
</dbReference>
<name>A0A5C1QFU7_9SPIO</name>
<dbReference type="InterPro" id="IPR004013">
    <property type="entry name" value="PHP_dom"/>
</dbReference>
<gene>
    <name evidence="10" type="ORF">EW093_12315</name>
</gene>
<keyword evidence="4 8" id="KW-0028">Amino-acid biosynthesis</keyword>
<reference evidence="10 11" key="2">
    <citation type="submission" date="2019-09" db="EMBL/GenBank/DDBJ databases">
        <title>Complete Genome Sequence and Methylome Analysis of free living Spirochaetas.</title>
        <authorList>
            <person name="Leshcheva N."/>
            <person name="Mikheeva N."/>
        </authorList>
    </citation>
    <scope>NUCLEOTIDE SEQUENCE [LARGE SCALE GENOMIC DNA]</scope>
    <source>
        <strain evidence="10 11">P</strain>
    </source>
</reference>
<comment type="catalytic activity">
    <reaction evidence="7 8">
        <text>L-histidinol phosphate + H2O = L-histidinol + phosphate</text>
        <dbReference type="Rhea" id="RHEA:14465"/>
        <dbReference type="ChEBI" id="CHEBI:15377"/>
        <dbReference type="ChEBI" id="CHEBI:43474"/>
        <dbReference type="ChEBI" id="CHEBI:57699"/>
        <dbReference type="ChEBI" id="CHEBI:57980"/>
        <dbReference type="EC" id="3.1.3.15"/>
    </reaction>
</comment>
<dbReference type="SUPFAM" id="SSF89550">
    <property type="entry name" value="PHP domain-like"/>
    <property type="match status" value="1"/>
</dbReference>
<dbReference type="KEGG" id="sper:EW093_12315"/>
<dbReference type="PANTHER" id="PTHR21039:SF0">
    <property type="entry name" value="HISTIDINOL-PHOSPHATASE"/>
    <property type="match status" value="1"/>
</dbReference>
<dbReference type="Pfam" id="PF02811">
    <property type="entry name" value="PHP"/>
    <property type="match status" value="1"/>
</dbReference>
<keyword evidence="11" id="KW-1185">Reference proteome</keyword>
<keyword evidence="5 8" id="KW-0378">Hydrolase</keyword>
<dbReference type="Gene3D" id="3.20.20.140">
    <property type="entry name" value="Metal-dependent hydrolases"/>
    <property type="match status" value="1"/>
</dbReference>
<dbReference type="OrthoDB" id="9775255at2"/>
<dbReference type="GO" id="GO:0005737">
    <property type="term" value="C:cytoplasm"/>
    <property type="evidence" value="ECO:0007669"/>
    <property type="project" value="TreeGrafter"/>
</dbReference>
<evidence type="ECO:0000256" key="2">
    <source>
        <dbReference type="ARBA" id="ARBA00009152"/>
    </source>
</evidence>
<evidence type="ECO:0000313" key="11">
    <source>
        <dbReference type="Proteomes" id="UP000323824"/>
    </source>
</evidence>
<accession>A0A5C1QFU7</accession>
<organism evidence="10 11">
    <name type="scientific">Thiospirochaeta perfilievii</name>
    <dbReference type="NCBI Taxonomy" id="252967"/>
    <lineage>
        <taxon>Bacteria</taxon>
        <taxon>Pseudomonadati</taxon>
        <taxon>Spirochaetota</taxon>
        <taxon>Spirochaetia</taxon>
        <taxon>Spirochaetales</taxon>
        <taxon>Spirochaetaceae</taxon>
        <taxon>Thiospirochaeta</taxon>
    </lineage>
</organism>
<evidence type="ECO:0000256" key="4">
    <source>
        <dbReference type="ARBA" id="ARBA00022605"/>
    </source>
</evidence>
<dbReference type="NCBIfam" id="TIGR01856">
    <property type="entry name" value="hisJ_fam"/>
    <property type="match status" value="1"/>
</dbReference>
<evidence type="ECO:0000259" key="9">
    <source>
        <dbReference type="Pfam" id="PF02811"/>
    </source>
</evidence>
<dbReference type="InterPro" id="IPR016195">
    <property type="entry name" value="Pol/histidinol_Pase-like"/>
</dbReference>
<dbReference type="GO" id="GO:0000105">
    <property type="term" value="P:L-histidine biosynthetic process"/>
    <property type="evidence" value="ECO:0007669"/>
    <property type="project" value="UniProtKB-UniRule"/>
</dbReference>
<comment type="similarity">
    <text evidence="2 8">Belongs to the PHP hydrolase family. HisK subfamily.</text>
</comment>